<evidence type="ECO:0000256" key="3">
    <source>
        <dbReference type="ARBA" id="ARBA00022544"/>
    </source>
</evidence>
<keyword evidence="4" id="KW-0732">Signal</keyword>
<dbReference type="InterPro" id="IPR008844">
    <property type="entry name" value="Spore_GerAC-like"/>
</dbReference>
<evidence type="ECO:0000313" key="10">
    <source>
        <dbReference type="EMBL" id="MFB9750144.1"/>
    </source>
</evidence>
<keyword evidence="3" id="KW-0309">Germination</keyword>
<dbReference type="PANTHER" id="PTHR35789:SF1">
    <property type="entry name" value="SPORE GERMINATION PROTEIN B3"/>
    <property type="match status" value="1"/>
</dbReference>
<dbReference type="Pfam" id="PF05504">
    <property type="entry name" value="Spore_GerAC"/>
    <property type="match status" value="1"/>
</dbReference>
<dbReference type="Gene3D" id="6.20.190.10">
    <property type="entry name" value="Nutrient germinant receptor protein C, domain 1"/>
    <property type="match status" value="1"/>
</dbReference>
<keyword evidence="5" id="KW-0472">Membrane</keyword>
<evidence type="ECO:0000256" key="4">
    <source>
        <dbReference type="ARBA" id="ARBA00022729"/>
    </source>
</evidence>
<evidence type="ECO:0000259" key="8">
    <source>
        <dbReference type="Pfam" id="PF05504"/>
    </source>
</evidence>
<keyword evidence="11" id="KW-1185">Reference proteome</keyword>
<gene>
    <name evidence="10" type="ORF">ACFFNY_01040</name>
</gene>
<dbReference type="Pfam" id="PF25198">
    <property type="entry name" value="Spore_GerAC_N"/>
    <property type="match status" value="1"/>
</dbReference>
<dbReference type="Proteomes" id="UP001589619">
    <property type="component" value="Unassembled WGS sequence"/>
</dbReference>
<comment type="similarity">
    <text evidence="2">Belongs to the GerABKC lipoprotein family.</text>
</comment>
<keyword evidence="7" id="KW-0449">Lipoprotein</keyword>
<evidence type="ECO:0000256" key="1">
    <source>
        <dbReference type="ARBA" id="ARBA00004635"/>
    </source>
</evidence>
<feature type="domain" description="Spore germination protein N-terminal" evidence="9">
    <location>
        <begin position="21"/>
        <end position="199"/>
    </location>
</feature>
<dbReference type="NCBIfam" id="TIGR02887">
    <property type="entry name" value="spore_ger_x_C"/>
    <property type="match status" value="1"/>
</dbReference>
<proteinExistence type="inferred from homology"/>
<evidence type="ECO:0000313" key="11">
    <source>
        <dbReference type="Proteomes" id="UP001589619"/>
    </source>
</evidence>
<dbReference type="PANTHER" id="PTHR35789">
    <property type="entry name" value="SPORE GERMINATION PROTEIN B3"/>
    <property type="match status" value="1"/>
</dbReference>
<evidence type="ECO:0000256" key="7">
    <source>
        <dbReference type="ARBA" id="ARBA00023288"/>
    </source>
</evidence>
<evidence type="ECO:0000256" key="6">
    <source>
        <dbReference type="ARBA" id="ARBA00023139"/>
    </source>
</evidence>
<evidence type="ECO:0000256" key="2">
    <source>
        <dbReference type="ARBA" id="ARBA00007886"/>
    </source>
</evidence>
<name>A0ABV5VPG0_9BACL</name>
<dbReference type="EMBL" id="JBHMAG010000002">
    <property type="protein sequence ID" value="MFB9750144.1"/>
    <property type="molecule type" value="Genomic_DNA"/>
</dbReference>
<keyword evidence="6" id="KW-0564">Palmitate</keyword>
<protein>
    <submittedName>
        <fullName evidence="10">Ger(X)C family spore germination protein</fullName>
    </submittedName>
</protein>
<comment type="caution">
    <text evidence="10">The sequence shown here is derived from an EMBL/GenBank/DDBJ whole genome shotgun (WGS) entry which is preliminary data.</text>
</comment>
<comment type="subcellular location">
    <subcellularLocation>
        <location evidence="1">Membrane</location>
        <topology evidence="1">Lipid-anchor</topology>
    </subcellularLocation>
</comment>
<evidence type="ECO:0000259" key="9">
    <source>
        <dbReference type="Pfam" id="PF25198"/>
    </source>
</evidence>
<feature type="domain" description="Spore germination GerAC-like C-terminal" evidence="8">
    <location>
        <begin position="218"/>
        <end position="385"/>
    </location>
</feature>
<evidence type="ECO:0000256" key="5">
    <source>
        <dbReference type="ARBA" id="ARBA00023136"/>
    </source>
</evidence>
<accession>A0ABV5VPG0</accession>
<dbReference type="Gene3D" id="3.30.300.210">
    <property type="entry name" value="Nutrient germinant receptor protein C, domain 3"/>
    <property type="match status" value="1"/>
</dbReference>
<dbReference type="PROSITE" id="PS51257">
    <property type="entry name" value="PROKAR_LIPOPROTEIN"/>
    <property type="match status" value="1"/>
</dbReference>
<reference evidence="10 11" key="1">
    <citation type="submission" date="2024-09" db="EMBL/GenBank/DDBJ databases">
        <authorList>
            <person name="Sun Q."/>
            <person name="Mori K."/>
        </authorList>
    </citation>
    <scope>NUCLEOTIDE SEQUENCE [LARGE SCALE GENOMIC DNA]</scope>
    <source>
        <strain evidence="10 11">JCM 12520</strain>
    </source>
</reference>
<sequence length="400" mass="44340">MYRKFGIVLAILQLFTTACWDQLELNDRAIWMGSGIDRNENGDIVLSGQILIPGHQGGAGGGAGSDSSPGKTGYFVVSGKGKNVSQAAANFQGKLSRQVFPGHRRVIVLGEQFAKEGAADMLDEHFRNPEVRLRTDIFVVKGNTAGQLLQLEYPLEKVPSIGAFKELEHASGMKQMTFMRFLRAASSDGISPVLPVISIDETDDGKLGSTSKQTFQIDGLAIFDDENLRLKGFIRSEEAMNVNWITGMLSRTTVTALVPKPQGNVSLHLSRIGRKIQPEVKDGKLTFHVLLSGKGVIRENQTRLDLRDPVNVKLVKQTLESEAANTAEQIIAKMQNIYREDIFGFGEILHRKEPSEWKKWKSNWNDHFAEAEFDVRANLTISQIGLVGPGLHWREEETTP</sequence>
<dbReference type="RefSeq" id="WP_344916734.1">
    <property type="nucleotide sequence ID" value="NZ_BAAAYO010000021.1"/>
</dbReference>
<dbReference type="InterPro" id="IPR057336">
    <property type="entry name" value="GerAC_N"/>
</dbReference>
<organism evidence="10 11">
    <name type="scientific">Paenibacillus hodogayensis</name>
    <dbReference type="NCBI Taxonomy" id="279208"/>
    <lineage>
        <taxon>Bacteria</taxon>
        <taxon>Bacillati</taxon>
        <taxon>Bacillota</taxon>
        <taxon>Bacilli</taxon>
        <taxon>Bacillales</taxon>
        <taxon>Paenibacillaceae</taxon>
        <taxon>Paenibacillus</taxon>
    </lineage>
</organism>
<dbReference type="InterPro" id="IPR046953">
    <property type="entry name" value="Spore_GerAC-like_C"/>
</dbReference>
<dbReference type="InterPro" id="IPR038501">
    <property type="entry name" value="Spore_GerAC_C_sf"/>
</dbReference>